<feature type="region of interest" description="Disordered" evidence="4">
    <location>
        <begin position="1"/>
        <end position="24"/>
    </location>
</feature>
<keyword evidence="2" id="KW-0808">Transferase</keyword>
<protein>
    <submittedName>
        <fullName evidence="7">Ubiquinone/menaquinone biosynthesis C-methylase UbiE</fullName>
    </submittedName>
</protein>
<dbReference type="CDD" id="cd02440">
    <property type="entry name" value="AdoMet_MTases"/>
    <property type="match status" value="1"/>
</dbReference>
<reference evidence="9" key="2">
    <citation type="journal article" date="2019" name="Int. J. Syst. Evol. Microbiol.">
        <title>The Global Catalogue of Microorganisms (GCM) 10K type strain sequencing project: providing services to taxonomists for standard genome sequencing and annotation.</title>
        <authorList>
            <consortium name="The Broad Institute Genomics Platform"/>
            <consortium name="The Broad Institute Genome Sequencing Center for Infectious Disease"/>
            <person name="Wu L."/>
            <person name="Ma J."/>
        </authorList>
    </citation>
    <scope>NUCLEOTIDE SEQUENCE [LARGE SCALE GENOMIC DNA]</scope>
    <source>
        <strain evidence="9">CGMCC 4.5581</strain>
    </source>
</reference>
<dbReference type="RefSeq" id="WP_166756486.1">
    <property type="nucleotide sequence ID" value="NZ_BAABJU010000003.1"/>
</dbReference>
<keyword evidence="3" id="KW-0949">S-adenosyl-L-methionine</keyword>
<proteinExistence type="predicted"/>
<dbReference type="PANTHER" id="PTHR43591">
    <property type="entry name" value="METHYLTRANSFERASE"/>
    <property type="match status" value="1"/>
</dbReference>
<dbReference type="GO" id="GO:0008757">
    <property type="term" value="F:S-adenosylmethionine-dependent methyltransferase activity"/>
    <property type="evidence" value="ECO:0007669"/>
    <property type="project" value="InterPro"/>
</dbReference>
<dbReference type="EMBL" id="BMMI01000002">
    <property type="protein sequence ID" value="GGL60664.1"/>
    <property type="molecule type" value="Genomic_DNA"/>
</dbReference>
<comment type="caution">
    <text evidence="7">The sequence shown here is derived from an EMBL/GenBank/DDBJ whole genome shotgun (WGS) entry which is preliminary data.</text>
</comment>
<evidence type="ECO:0000256" key="1">
    <source>
        <dbReference type="ARBA" id="ARBA00022603"/>
    </source>
</evidence>
<dbReference type="InterPro" id="IPR013216">
    <property type="entry name" value="Methyltransf_11"/>
</dbReference>
<keyword evidence="1 7" id="KW-0489">Methyltransferase</keyword>
<evidence type="ECO:0000256" key="3">
    <source>
        <dbReference type="ARBA" id="ARBA00022691"/>
    </source>
</evidence>
<reference evidence="7 8" key="3">
    <citation type="submission" date="2020-02" db="EMBL/GenBank/DDBJ databases">
        <title>Sequencing the genomes of 1000 actinobacteria strains.</title>
        <authorList>
            <person name="Klenk H.-P."/>
        </authorList>
    </citation>
    <scope>NUCLEOTIDE SEQUENCE [LARGE SCALE GENOMIC DNA]</scope>
    <source>
        <strain evidence="7 8">DSM 45201</strain>
    </source>
</reference>
<evidence type="ECO:0000256" key="2">
    <source>
        <dbReference type="ARBA" id="ARBA00022679"/>
    </source>
</evidence>
<evidence type="ECO:0000313" key="9">
    <source>
        <dbReference type="Proteomes" id="UP000648663"/>
    </source>
</evidence>
<dbReference type="GO" id="GO:0032259">
    <property type="term" value="P:methylation"/>
    <property type="evidence" value="ECO:0007669"/>
    <property type="project" value="UniProtKB-KW"/>
</dbReference>
<keyword evidence="7" id="KW-0830">Ubiquinone</keyword>
<evidence type="ECO:0000313" key="7">
    <source>
        <dbReference type="EMBL" id="NIH68869.1"/>
    </source>
</evidence>
<keyword evidence="9" id="KW-1185">Reference proteome</keyword>
<dbReference type="Proteomes" id="UP000552836">
    <property type="component" value="Unassembled WGS sequence"/>
</dbReference>
<feature type="domain" description="Methyltransferase type 11" evidence="5">
    <location>
        <begin position="65"/>
        <end position="162"/>
    </location>
</feature>
<reference evidence="6" key="4">
    <citation type="submission" date="2024-05" db="EMBL/GenBank/DDBJ databases">
        <authorList>
            <person name="Sun Q."/>
            <person name="Zhou Y."/>
        </authorList>
    </citation>
    <scope>NUCLEOTIDE SEQUENCE</scope>
    <source>
        <strain evidence="6">CGMCC 4.5581</strain>
    </source>
</reference>
<reference evidence="6" key="1">
    <citation type="journal article" date="2014" name="Int. J. Syst. Evol. Microbiol.">
        <title>Complete genome of a new Firmicutes species belonging to the dominant human colonic microbiota ('Ruminococcus bicirculans') reveals two chromosomes and a selective capacity to utilize plant glucans.</title>
        <authorList>
            <consortium name="NISC Comparative Sequencing Program"/>
            <person name="Wegmann U."/>
            <person name="Louis P."/>
            <person name="Goesmann A."/>
            <person name="Henrissat B."/>
            <person name="Duncan S.H."/>
            <person name="Flint H.J."/>
        </authorList>
    </citation>
    <scope>NUCLEOTIDE SEQUENCE</scope>
    <source>
        <strain evidence="6">CGMCC 4.5581</strain>
    </source>
</reference>
<dbReference type="EMBL" id="JAAMPA010000002">
    <property type="protein sequence ID" value="NIH68869.1"/>
    <property type="molecule type" value="Genomic_DNA"/>
</dbReference>
<dbReference type="InterPro" id="IPR029063">
    <property type="entry name" value="SAM-dependent_MTases_sf"/>
</dbReference>
<dbReference type="PANTHER" id="PTHR43591:SF24">
    <property type="entry name" value="2-METHOXY-6-POLYPRENYL-1,4-BENZOQUINOL METHYLASE, MITOCHONDRIAL"/>
    <property type="match status" value="1"/>
</dbReference>
<dbReference type="PROSITE" id="PS01184">
    <property type="entry name" value="UBIE_2"/>
    <property type="match status" value="1"/>
</dbReference>
<dbReference type="InterPro" id="IPR023576">
    <property type="entry name" value="UbiE/COQ5_MeTrFase_CS"/>
</dbReference>
<dbReference type="AlphaFoldDB" id="A0A846LZK9"/>
<name>A0A846LZK9_9ACTN</name>
<dbReference type="SUPFAM" id="SSF53335">
    <property type="entry name" value="S-adenosyl-L-methionine-dependent methyltransferases"/>
    <property type="match status" value="1"/>
</dbReference>
<gene>
    <name evidence="7" type="ORF">FB380_003357</name>
    <name evidence="6" type="ORF">GCM10011589_15910</name>
</gene>
<evidence type="ECO:0000313" key="8">
    <source>
        <dbReference type="Proteomes" id="UP000552836"/>
    </source>
</evidence>
<organism evidence="7 8">
    <name type="scientific">Modestobacter marinus</name>
    <dbReference type="NCBI Taxonomy" id="477641"/>
    <lineage>
        <taxon>Bacteria</taxon>
        <taxon>Bacillati</taxon>
        <taxon>Actinomycetota</taxon>
        <taxon>Actinomycetes</taxon>
        <taxon>Geodermatophilales</taxon>
        <taxon>Geodermatophilaceae</taxon>
        <taxon>Modestobacter</taxon>
    </lineage>
</organism>
<accession>A0A846LZK9</accession>
<evidence type="ECO:0000313" key="6">
    <source>
        <dbReference type="EMBL" id="GGL60664.1"/>
    </source>
</evidence>
<sequence>MRDLSEHPSSGPATAPSGRAPGVPPTFVDGTRWWVDARLRALVQARIEARLLRRLGGPVLDGRVLELGTGRRGTGLRSAVDTFGAAHADGIELFPASVADCRAAVRDLGGRVQVDQGDATRLSAADASYDAVFGYHVLHHTEDWRAVVAEVARVLRPGGRFYSCEMTARFIDSRPLRAVSRHPADGDRPTPEALAAACRAAGLTVTAQEDRLAGCWTGLVATRS</sequence>
<evidence type="ECO:0000259" key="5">
    <source>
        <dbReference type="Pfam" id="PF08241"/>
    </source>
</evidence>
<dbReference type="Pfam" id="PF08241">
    <property type="entry name" value="Methyltransf_11"/>
    <property type="match status" value="1"/>
</dbReference>
<dbReference type="Gene3D" id="3.40.50.150">
    <property type="entry name" value="Vaccinia Virus protein VP39"/>
    <property type="match status" value="1"/>
</dbReference>
<evidence type="ECO:0000256" key="4">
    <source>
        <dbReference type="SAM" id="MobiDB-lite"/>
    </source>
</evidence>
<dbReference type="Proteomes" id="UP000648663">
    <property type="component" value="Unassembled WGS sequence"/>
</dbReference>